<sequence>MKKILLFVFVASFLFTLPGHCQWGTEPGETVTLASGEGEKYNVLIEPGPDNSWYVTYTAIISDSLYVIHLARVTGTGVILWDNIIQNPTESGNPKTVMISDNADGVIMAWTDYRNPVNPLIYANRIDPDGNKLWGADDLKVGTSEGEQHYPRIILDGDGGVFITCYDRYTGNGEFMGIYAYRVSSEGSVLWRTYLFPNGVTLNGDNYSMNTDGEGGLIAFGILINTTDEEYQIRGMRLDENGTRLWPNETLGDGASMGMYFQGTPAIGNGYNFGFLNSAFHPAAGVYLVYNISSLIPFGNDYMEEKGQLIDINGNKLWAAEDVLLAEPTNNIEGVDVLTDLDGNLYFNYGANVRWRLQKVLSDGSLPWTIDGVEYSSDGTGQIDKLELTASNDVMVPMDGIDDIINVARIDGTGDMVYDPPLLAISLVELGYQQVNPVIRVNENDQVIAVWAQHANTDNWDLKMHGFNTDGLFGSATSVRNLQPADVKMYPNPISNLEKLVIETSEIEFGNVSLIHPNGKVVFLGKNMDLRNGATLISLPNELSAGIYFLQISNGTKVFSSKLVVYE</sequence>
<keyword evidence="5" id="KW-1185">Reference proteome</keyword>
<evidence type="ECO:0000256" key="1">
    <source>
        <dbReference type="ARBA" id="ARBA00022729"/>
    </source>
</evidence>
<feature type="chain" id="PRO_5029698259" evidence="2">
    <location>
        <begin position="22"/>
        <end position="567"/>
    </location>
</feature>
<dbReference type="InterPro" id="IPR026444">
    <property type="entry name" value="Secre_tail"/>
</dbReference>
<comment type="caution">
    <text evidence="4">The sequence shown here is derived from an EMBL/GenBank/DDBJ whole genome shotgun (WGS) entry which is preliminary data.</text>
</comment>
<dbReference type="SUPFAM" id="SSF50956">
    <property type="entry name" value="Thermostable phytase (3-phytase)"/>
    <property type="match status" value="1"/>
</dbReference>
<organism evidence="4 5">
    <name type="scientific">Cryomorpha ignava</name>
    <dbReference type="NCBI Taxonomy" id="101383"/>
    <lineage>
        <taxon>Bacteria</taxon>
        <taxon>Pseudomonadati</taxon>
        <taxon>Bacteroidota</taxon>
        <taxon>Flavobacteriia</taxon>
        <taxon>Flavobacteriales</taxon>
        <taxon>Cryomorphaceae</taxon>
        <taxon>Cryomorpha</taxon>
    </lineage>
</organism>
<gene>
    <name evidence="4" type="ORF">G3O08_17795</name>
</gene>
<name>A0A7K3WWX1_9FLAO</name>
<proteinExistence type="predicted"/>
<evidence type="ECO:0000256" key="2">
    <source>
        <dbReference type="SAM" id="SignalP"/>
    </source>
</evidence>
<dbReference type="RefSeq" id="WP_163286809.1">
    <property type="nucleotide sequence ID" value="NZ_JAAGVY010000050.1"/>
</dbReference>
<dbReference type="Pfam" id="PF18962">
    <property type="entry name" value="Por_Secre_tail"/>
    <property type="match status" value="1"/>
</dbReference>
<protein>
    <submittedName>
        <fullName evidence="4">T9SS type A sorting domain-containing protein</fullName>
    </submittedName>
</protein>
<dbReference type="Proteomes" id="UP000486602">
    <property type="component" value="Unassembled WGS sequence"/>
</dbReference>
<accession>A0A7K3WWX1</accession>
<dbReference type="AlphaFoldDB" id="A0A7K3WWX1"/>
<feature type="signal peptide" evidence="2">
    <location>
        <begin position="1"/>
        <end position="21"/>
    </location>
</feature>
<evidence type="ECO:0000313" key="5">
    <source>
        <dbReference type="Proteomes" id="UP000486602"/>
    </source>
</evidence>
<evidence type="ECO:0000313" key="4">
    <source>
        <dbReference type="EMBL" id="NEN25352.1"/>
    </source>
</evidence>
<feature type="domain" description="Secretion system C-terminal sorting" evidence="3">
    <location>
        <begin position="489"/>
        <end position="565"/>
    </location>
</feature>
<keyword evidence="1 2" id="KW-0732">Signal</keyword>
<dbReference type="NCBIfam" id="TIGR04183">
    <property type="entry name" value="Por_Secre_tail"/>
    <property type="match status" value="1"/>
</dbReference>
<reference evidence="4 5" key="1">
    <citation type="submission" date="2020-02" db="EMBL/GenBank/DDBJ databases">
        <title>Out from the shadows clarifying the taxonomy of the family Cryomorphaceae and related taxa by utilizing the GTDB taxonomic framework.</title>
        <authorList>
            <person name="Bowman J.P."/>
        </authorList>
    </citation>
    <scope>NUCLEOTIDE SEQUENCE [LARGE SCALE GENOMIC DNA]</scope>
    <source>
        <strain evidence="4 5">QSSC 1-22</strain>
    </source>
</reference>
<evidence type="ECO:0000259" key="3">
    <source>
        <dbReference type="Pfam" id="PF18962"/>
    </source>
</evidence>
<dbReference type="EMBL" id="JAAGVY010000050">
    <property type="protein sequence ID" value="NEN25352.1"/>
    <property type="molecule type" value="Genomic_DNA"/>
</dbReference>